<dbReference type="Proteomes" id="UP001558713">
    <property type="component" value="Unassembled WGS sequence"/>
</dbReference>
<organism evidence="2 3">
    <name type="scientific">Cardamine amara subsp. amara</name>
    <dbReference type="NCBI Taxonomy" id="228776"/>
    <lineage>
        <taxon>Eukaryota</taxon>
        <taxon>Viridiplantae</taxon>
        <taxon>Streptophyta</taxon>
        <taxon>Embryophyta</taxon>
        <taxon>Tracheophyta</taxon>
        <taxon>Spermatophyta</taxon>
        <taxon>Magnoliopsida</taxon>
        <taxon>eudicotyledons</taxon>
        <taxon>Gunneridae</taxon>
        <taxon>Pentapetalae</taxon>
        <taxon>rosids</taxon>
        <taxon>malvids</taxon>
        <taxon>Brassicales</taxon>
        <taxon>Brassicaceae</taxon>
        <taxon>Cardamineae</taxon>
        <taxon>Cardamine</taxon>
    </lineage>
</organism>
<gene>
    <name evidence="2" type="ORF">V5N11_013270</name>
</gene>
<proteinExistence type="predicted"/>
<dbReference type="Pfam" id="PF26138">
    <property type="entry name" value="DUF8040"/>
    <property type="match status" value="1"/>
</dbReference>
<dbReference type="EMBL" id="JBANAX010000806">
    <property type="protein sequence ID" value="KAL1192885.1"/>
    <property type="molecule type" value="Genomic_DNA"/>
</dbReference>
<sequence>MEHIVEERAELHDRKTIEREDDESDLNIMLLLLENLATTSTPIECPIRRTVSNVGYNYIQNALTNNSGHFQQFYHMGPNVFHTLCDVIRVKTWVRDTRYICVE</sequence>
<comment type="caution">
    <text evidence="2">The sequence shown here is derived from an EMBL/GenBank/DDBJ whole genome shotgun (WGS) entry which is preliminary data.</text>
</comment>
<dbReference type="AlphaFoldDB" id="A0ABD0ZV35"/>
<accession>A0ABD0ZV35</accession>
<reference evidence="2 3" key="1">
    <citation type="submission" date="2024-04" db="EMBL/GenBank/DDBJ databases">
        <title>Genome assembly C_amara_ONT_v2.</title>
        <authorList>
            <person name="Yant L."/>
            <person name="Moore C."/>
            <person name="Slenker M."/>
        </authorList>
    </citation>
    <scope>NUCLEOTIDE SEQUENCE [LARGE SCALE GENOMIC DNA]</scope>
    <source>
        <tissue evidence="2">Leaf</tissue>
    </source>
</reference>
<feature type="domain" description="DUF8040" evidence="1">
    <location>
        <begin position="53"/>
        <end position="103"/>
    </location>
</feature>
<evidence type="ECO:0000259" key="1">
    <source>
        <dbReference type="Pfam" id="PF26138"/>
    </source>
</evidence>
<evidence type="ECO:0000313" key="3">
    <source>
        <dbReference type="Proteomes" id="UP001558713"/>
    </source>
</evidence>
<dbReference type="InterPro" id="IPR058353">
    <property type="entry name" value="DUF8040"/>
</dbReference>
<name>A0ABD0ZV35_CARAN</name>
<protein>
    <recommendedName>
        <fullName evidence="1">DUF8040 domain-containing protein</fullName>
    </recommendedName>
</protein>
<evidence type="ECO:0000313" key="2">
    <source>
        <dbReference type="EMBL" id="KAL1192885.1"/>
    </source>
</evidence>
<keyword evidence="3" id="KW-1185">Reference proteome</keyword>